<protein>
    <submittedName>
        <fullName evidence="2">DUF1127 domain-containing protein</fullName>
    </submittedName>
</protein>
<dbReference type="Pfam" id="PF06568">
    <property type="entry name" value="YjiS-like"/>
    <property type="match status" value="1"/>
</dbReference>
<name>A0A6G7VLN6_9RHOB</name>
<dbReference type="RefSeq" id="WP_166190693.1">
    <property type="nucleotide sequence ID" value="NZ_CP049811.1"/>
</dbReference>
<sequence length="65" mass="7425">MENTMYMTATLPRAVRSLPLLARLAGWHACARSRVHLSRLDDTLLADLGLTRDEVRRECAKPFWA</sequence>
<dbReference type="EMBL" id="CP049811">
    <property type="protein sequence ID" value="QIK40820.1"/>
    <property type="molecule type" value="Genomic_DNA"/>
</dbReference>
<dbReference type="InterPro" id="IPR009506">
    <property type="entry name" value="YjiS-like"/>
</dbReference>
<evidence type="ECO:0000259" key="1">
    <source>
        <dbReference type="Pfam" id="PF06568"/>
    </source>
</evidence>
<proteinExistence type="predicted"/>
<reference evidence="2 3" key="1">
    <citation type="submission" date="2020-03" db="EMBL/GenBank/DDBJ databases">
        <title>Complete genome sequence of Monaibacterium sp. ALG8 with diverse plasmids.</title>
        <authorList>
            <person name="Sun C."/>
        </authorList>
    </citation>
    <scope>NUCLEOTIDE SEQUENCE [LARGE SCALE GENOMIC DNA]</scope>
    <source>
        <strain evidence="2 3">ALG8</strain>
    </source>
</reference>
<evidence type="ECO:0000313" key="2">
    <source>
        <dbReference type="EMBL" id="QIK40820.1"/>
    </source>
</evidence>
<accession>A0A6G7VLN6</accession>
<gene>
    <name evidence="2" type="ORF">G8E03_08620</name>
</gene>
<feature type="domain" description="YjiS-like" evidence="1">
    <location>
        <begin position="20"/>
        <end position="56"/>
    </location>
</feature>
<dbReference type="KEGG" id="mon:G8E03_08620"/>
<dbReference type="Proteomes" id="UP000500791">
    <property type="component" value="Chromosome"/>
</dbReference>
<dbReference type="AlphaFoldDB" id="A0A6G7VLN6"/>
<keyword evidence="3" id="KW-1185">Reference proteome</keyword>
<organism evidence="2 3">
    <name type="scientific">Pontivivens nitratireducens</name>
    <dbReference type="NCBI Taxonomy" id="2758038"/>
    <lineage>
        <taxon>Bacteria</taxon>
        <taxon>Pseudomonadati</taxon>
        <taxon>Pseudomonadota</taxon>
        <taxon>Alphaproteobacteria</taxon>
        <taxon>Rhodobacterales</taxon>
        <taxon>Paracoccaceae</taxon>
        <taxon>Pontivivens</taxon>
    </lineage>
</organism>
<evidence type="ECO:0000313" key="3">
    <source>
        <dbReference type="Proteomes" id="UP000500791"/>
    </source>
</evidence>